<keyword evidence="1" id="KW-0805">Transcription regulation</keyword>
<evidence type="ECO:0000313" key="7">
    <source>
        <dbReference type="Proteomes" id="UP000825935"/>
    </source>
</evidence>
<name>A0A8T2THK7_CERRI</name>
<dbReference type="InterPro" id="IPR036638">
    <property type="entry name" value="HLH_DNA-bd_sf"/>
</dbReference>
<dbReference type="SMART" id="SM00353">
    <property type="entry name" value="HLH"/>
    <property type="match status" value="1"/>
</dbReference>
<keyword evidence="2" id="KW-0804">Transcription</keyword>
<dbReference type="Gene3D" id="4.10.280.10">
    <property type="entry name" value="Helix-loop-helix DNA-binding domain"/>
    <property type="match status" value="1"/>
</dbReference>
<evidence type="ECO:0000256" key="3">
    <source>
        <dbReference type="SAM" id="Coils"/>
    </source>
</evidence>
<reference evidence="6" key="1">
    <citation type="submission" date="2021-08" db="EMBL/GenBank/DDBJ databases">
        <title>WGS assembly of Ceratopteris richardii.</title>
        <authorList>
            <person name="Marchant D.B."/>
            <person name="Chen G."/>
            <person name="Jenkins J."/>
            <person name="Shu S."/>
            <person name="Leebens-Mack J."/>
            <person name="Grimwood J."/>
            <person name="Schmutz J."/>
            <person name="Soltis P."/>
            <person name="Soltis D."/>
            <person name="Chen Z.-H."/>
        </authorList>
    </citation>
    <scope>NUCLEOTIDE SEQUENCE</scope>
    <source>
        <strain evidence="6">Whitten #5841</strain>
        <tissue evidence="6">Leaf</tissue>
    </source>
</reference>
<evidence type="ECO:0000256" key="4">
    <source>
        <dbReference type="SAM" id="MobiDB-lite"/>
    </source>
</evidence>
<dbReference type="Proteomes" id="UP000825935">
    <property type="component" value="Chromosome 13"/>
</dbReference>
<proteinExistence type="predicted"/>
<feature type="region of interest" description="Disordered" evidence="4">
    <location>
        <begin position="55"/>
        <end position="77"/>
    </location>
</feature>
<dbReference type="CDD" id="cd11446">
    <property type="entry name" value="bHLH_AtILR3_like"/>
    <property type="match status" value="1"/>
</dbReference>
<feature type="compositionally biased region" description="Basic and acidic residues" evidence="4">
    <location>
        <begin position="55"/>
        <end position="65"/>
    </location>
</feature>
<protein>
    <recommendedName>
        <fullName evidence="5">BHLH domain-containing protein</fullName>
    </recommendedName>
</protein>
<organism evidence="6 7">
    <name type="scientific">Ceratopteris richardii</name>
    <name type="common">Triangle waterfern</name>
    <dbReference type="NCBI Taxonomy" id="49495"/>
    <lineage>
        <taxon>Eukaryota</taxon>
        <taxon>Viridiplantae</taxon>
        <taxon>Streptophyta</taxon>
        <taxon>Embryophyta</taxon>
        <taxon>Tracheophyta</taxon>
        <taxon>Polypodiopsida</taxon>
        <taxon>Polypodiidae</taxon>
        <taxon>Polypodiales</taxon>
        <taxon>Pteridineae</taxon>
        <taxon>Pteridaceae</taxon>
        <taxon>Parkerioideae</taxon>
        <taxon>Ceratopteris</taxon>
    </lineage>
</organism>
<evidence type="ECO:0000256" key="1">
    <source>
        <dbReference type="ARBA" id="ARBA00023015"/>
    </source>
</evidence>
<accession>A0A8T2THK7</accession>
<evidence type="ECO:0000313" key="6">
    <source>
        <dbReference type="EMBL" id="KAH7421323.1"/>
    </source>
</evidence>
<dbReference type="GO" id="GO:0046983">
    <property type="term" value="F:protein dimerization activity"/>
    <property type="evidence" value="ECO:0007669"/>
    <property type="project" value="InterPro"/>
</dbReference>
<feature type="coiled-coil region" evidence="3">
    <location>
        <begin position="107"/>
        <end position="165"/>
    </location>
</feature>
<dbReference type="EMBL" id="CM035418">
    <property type="protein sequence ID" value="KAH7421323.1"/>
    <property type="molecule type" value="Genomic_DNA"/>
</dbReference>
<dbReference type="OrthoDB" id="515493at2759"/>
<dbReference type="GO" id="GO:0003700">
    <property type="term" value="F:DNA-binding transcription factor activity"/>
    <property type="evidence" value="ECO:0007669"/>
    <property type="project" value="InterPro"/>
</dbReference>
<gene>
    <name evidence="6" type="ORF">KP509_13G050900</name>
</gene>
<dbReference type="SUPFAM" id="SSF47459">
    <property type="entry name" value="HLH, helix-loop-helix DNA-binding domain"/>
    <property type="match status" value="1"/>
</dbReference>
<evidence type="ECO:0000256" key="2">
    <source>
        <dbReference type="ARBA" id="ARBA00023163"/>
    </source>
</evidence>
<comment type="caution">
    <text evidence="6">The sequence shown here is derived from an EMBL/GenBank/DDBJ whole genome shotgun (WGS) entry which is preliminary data.</text>
</comment>
<dbReference type="PROSITE" id="PS50888">
    <property type="entry name" value="BHLH"/>
    <property type="match status" value="1"/>
</dbReference>
<sequence length="233" mass="26036">MASSPQSKWMTFLEDDLLDDAPQPGTLFWCGLNEQADISVDNTCCVANLDELEKTSSKKRTRDDGGSTSSKACREKMRRDRLNDRFLELSTLLDPGRAPKSDKIVILSDALRTLNQLRAEAQQLNESNERLHNSIKKLKTEKSELRDEKQRLKSEKEKLEQQLKMMSMPTGYMPHPAALHAAMTAFAMQSQVSAGGKPASVPGYPGMGMGMWQWMPPAALDTSQDHMLRPPVA</sequence>
<dbReference type="PANTHER" id="PTHR46133:SF15">
    <property type="entry name" value="BHLH TRANSCRIPTION FACTOR"/>
    <property type="match status" value="1"/>
</dbReference>
<dbReference type="OMA" id="CGPGIND"/>
<keyword evidence="3" id="KW-0175">Coiled coil</keyword>
<dbReference type="GO" id="GO:0006879">
    <property type="term" value="P:intracellular iron ion homeostasis"/>
    <property type="evidence" value="ECO:0007669"/>
    <property type="project" value="InterPro"/>
</dbReference>
<feature type="domain" description="BHLH" evidence="5">
    <location>
        <begin position="66"/>
        <end position="117"/>
    </location>
</feature>
<dbReference type="InterPro" id="IPR011598">
    <property type="entry name" value="bHLH_dom"/>
</dbReference>
<keyword evidence="7" id="KW-1185">Reference proteome</keyword>
<dbReference type="AlphaFoldDB" id="A0A8T2THK7"/>
<dbReference type="Pfam" id="PF00010">
    <property type="entry name" value="HLH"/>
    <property type="match status" value="1"/>
</dbReference>
<evidence type="ECO:0000259" key="5">
    <source>
        <dbReference type="PROSITE" id="PS50888"/>
    </source>
</evidence>
<dbReference type="PANTHER" id="PTHR46133">
    <property type="entry name" value="BHLH TRANSCRIPTION FACTOR"/>
    <property type="match status" value="1"/>
</dbReference>
<dbReference type="InterPro" id="IPR044818">
    <property type="entry name" value="ILR3-like"/>
</dbReference>